<protein>
    <submittedName>
        <fullName evidence="2">Uncharacterized protein</fullName>
    </submittedName>
</protein>
<feature type="region of interest" description="Disordered" evidence="1">
    <location>
        <begin position="30"/>
        <end position="60"/>
    </location>
</feature>
<evidence type="ECO:0000313" key="2">
    <source>
        <dbReference type="EMBL" id="SIT58633.1"/>
    </source>
</evidence>
<reference evidence="3" key="1">
    <citation type="submission" date="2017-01" db="EMBL/GenBank/DDBJ databases">
        <authorList>
            <person name="Brunel B."/>
        </authorList>
    </citation>
    <scope>NUCLEOTIDE SEQUENCE [LARGE SCALE GENOMIC DNA]</scope>
</reference>
<dbReference type="InterPro" id="IPR016024">
    <property type="entry name" value="ARM-type_fold"/>
</dbReference>
<keyword evidence="3" id="KW-1185">Reference proteome</keyword>
<gene>
    <name evidence="2" type="ORF">BQ8794_50735</name>
</gene>
<proteinExistence type="predicted"/>
<dbReference type="SUPFAM" id="SSF48371">
    <property type="entry name" value="ARM repeat"/>
    <property type="match status" value="1"/>
</dbReference>
<dbReference type="Proteomes" id="UP000188388">
    <property type="component" value="Unassembled WGS sequence"/>
</dbReference>
<evidence type="ECO:0000313" key="3">
    <source>
        <dbReference type="Proteomes" id="UP000188388"/>
    </source>
</evidence>
<dbReference type="AlphaFoldDB" id="A0A1R3VFI0"/>
<evidence type="ECO:0000256" key="1">
    <source>
        <dbReference type="SAM" id="MobiDB-lite"/>
    </source>
</evidence>
<accession>A0A1R3VFI0</accession>
<sequence length="263" mass="28128">MRMREQIISLGQAAFADVTAAIERRGLSRDPDLGSVEVDGEGRPSLATWSGADGDDREVDYRRDKDQAIAWLEIRGEDAAELAGTLAAELGGKSIGSIEDLVAGVMAAPSTVRRQERTEHASGRWHRLQAAVAVYGQANAMPVRAMIRAGLQDPDWRVRMTAMLAIGQLRLADLAPLAFAARVPQASRGGVSQADRRMLLALRQASHDFAKGLPPSAGPGDGADAGIAAMRRDFQARLHRLLAGGDIDASQVRTLFLNLMGKG</sequence>
<dbReference type="STRING" id="1631249.BQ8794_50735"/>
<organism evidence="2 3">
    <name type="scientific">Mesorhizobium prunaredense</name>
    <dbReference type="NCBI Taxonomy" id="1631249"/>
    <lineage>
        <taxon>Bacteria</taxon>
        <taxon>Pseudomonadati</taxon>
        <taxon>Pseudomonadota</taxon>
        <taxon>Alphaproteobacteria</taxon>
        <taxon>Hyphomicrobiales</taxon>
        <taxon>Phyllobacteriaceae</taxon>
        <taxon>Mesorhizobium</taxon>
    </lineage>
</organism>
<name>A0A1R3VFI0_9HYPH</name>
<dbReference type="EMBL" id="FTPD01000045">
    <property type="protein sequence ID" value="SIT58633.1"/>
    <property type="molecule type" value="Genomic_DNA"/>
</dbReference>